<sequence>MSDSFKNTSQVQRGNNTWYARPDKIYRSQNGLVEVIIDAGARQQHLVLRPDQVWHQILVQVGFYVSSHSDLAQIQNMINTTRKHRTDAWLGGWSTDTYGPVIMESFIKSKDRTNWLANWVSGRFSTTTNHDNATANALLFGNIRGMNTESKNQYILSLCTIPSITLKGTEQDWMKLLQKLDRLVEFGAEVAEYGRYLRPVLSGFVQTWKDSNSPIIRKFWSNILSNSLKPEGTRMVCEPPGSPLSGWITAFMYWDSKGRRLPLLAEDDAEDNEEPTLAVTNRLKYLKIDPASLPVAYTTIRSFTSADSPCDGPTEWRAGLFGHSIKKGMPKGYKEALEEAEVVLGDEDLEREQTMLEPISAWFWYHGNGDDVTEADGKHCWGSGY</sequence>
<keyword evidence="2" id="KW-1185">Reference proteome</keyword>
<dbReference type="PANTHER" id="PTHR31252:SF11">
    <property type="entry name" value="DUF4419 DOMAIN-CONTAINING PROTEIN"/>
    <property type="match status" value="1"/>
</dbReference>
<protein>
    <submittedName>
        <fullName evidence="1">Uncharacterized protein</fullName>
    </submittedName>
</protein>
<name>A0A6A6TTH3_9PEZI</name>
<proteinExistence type="predicted"/>
<dbReference type="Proteomes" id="UP000799302">
    <property type="component" value="Unassembled WGS sequence"/>
</dbReference>
<dbReference type="InterPro" id="IPR025533">
    <property type="entry name" value="DUF4419"/>
</dbReference>
<dbReference type="PANTHER" id="PTHR31252">
    <property type="entry name" value="DUF4419 DOMAIN-CONTAINING PROTEIN"/>
    <property type="match status" value="1"/>
</dbReference>
<reference evidence="1" key="1">
    <citation type="journal article" date="2020" name="Stud. Mycol.">
        <title>101 Dothideomycetes genomes: a test case for predicting lifestyles and emergence of pathogens.</title>
        <authorList>
            <person name="Haridas S."/>
            <person name="Albert R."/>
            <person name="Binder M."/>
            <person name="Bloem J."/>
            <person name="Labutti K."/>
            <person name="Salamov A."/>
            <person name="Andreopoulos B."/>
            <person name="Baker S."/>
            <person name="Barry K."/>
            <person name="Bills G."/>
            <person name="Bluhm B."/>
            <person name="Cannon C."/>
            <person name="Castanera R."/>
            <person name="Culley D."/>
            <person name="Daum C."/>
            <person name="Ezra D."/>
            <person name="Gonzalez J."/>
            <person name="Henrissat B."/>
            <person name="Kuo A."/>
            <person name="Liang C."/>
            <person name="Lipzen A."/>
            <person name="Lutzoni F."/>
            <person name="Magnuson J."/>
            <person name="Mondo S."/>
            <person name="Nolan M."/>
            <person name="Ohm R."/>
            <person name="Pangilinan J."/>
            <person name="Park H.-J."/>
            <person name="Ramirez L."/>
            <person name="Alfaro M."/>
            <person name="Sun H."/>
            <person name="Tritt A."/>
            <person name="Yoshinaga Y."/>
            <person name="Zwiers L.-H."/>
            <person name="Turgeon B."/>
            <person name="Goodwin S."/>
            <person name="Spatafora J."/>
            <person name="Crous P."/>
            <person name="Grigoriev I."/>
        </authorList>
    </citation>
    <scope>NUCLEOTIDE SEQUENCE</scope>
    <source>
        <strain evidence="1">CBS 115976</strain>
    </source>
</reference>
<accession>A0A6A6TTH3</accession>
<dbReference type="OrthoDB" id="9978173at2759"/>
<dbReference type="EMBL" id="MU004246">
    <property type="protein sequence ID" value="KAF2663369.1"/>
    <property type="molecule type" value="Genomic_DNA"/>
</dbReference>
<gene>
    <name evidence="1" type="ORF">BT63DRAFT_380145</name>
</gene>
<dbReference type="AlphaFoldDB" id="A0A6A6TTH3"/>
<evidence type="ECO:0000313" key="2">
    <source>
        <dbReference type="Proteomes" id="UP000799302"/>
    </source>
</evidence>
<organism evidence="1 2">
    <name type="scientific">Microthyrium microscopicum</name>
    <dbReference type="NCBI Taxonomy" id="703497"/>
    <lineage>
        <taxon>Eukaryota</taxon>
        <taxon>Fungi</taxon>
        <taxon>Dikarya</taxon>
        <taxon>Ascomycota</taxon>
        <taxon>Pezizomycotina</taxon>
        <taxon>Dothideomycetes</taxon>
        <taxon>Dothideomycetes incertae sedis</taxon>
        <taxon>Microthyriales</taxon>
        <taxon>Microthyriaceae</taxon>
        <taxon>Microthyrium</taxon>
    </lineage>
</organism>
<evidence type="ECO:0000313" key="1">
    <source>
        <dbReference type="EMBL" id="KAF2663369.1"/>
    </source>
</evidence>
<dbReference type="Pfam" id="PF14388">
    <property type="entry name" value="DUF4419"/>
    <property type="match status" value="1"/>
</dbReference>